<organism evidence="1 2">
    <name type="scientific">Ostreobium quekettii</name>
    <dbReference type="NCBI Taxonomy" id="121088"/>
    <lineage>
        <taxon>Eukaryota</taxon>
        <taxon>Viridiplantae</taxon>
        <taxon>Chlorophyta</taxon>
        <taxon>core chlorophytes</taxon>
        <taxon>Ulvophyceae</taxon>
        <taxon>TCBD clade</taxon>
        <taxon>Bryopsidales</taxon>
        <taxon>Ostreobineae</taxon>
        <taxon>Ostreobiaceae</taxon>
        <taxon>Ostreobium</taxon>
    </lineage>
</organism>
<dbReference type="EMBL" id="CAJHUC010000937">
    <property type="protein sequence ID" value="CAD7699007.1"/>
    <property type="molecule type" value="Genomic_DNA"/>
</dbReference>
<dbReference type="Proteomes" id="UP000708148">
    <property type="component" value="Unassembled WGS sequence"/>
</dbReference>
<accession>A0A8S1IV67</accession>
<protein>
    <submittedName>
        <fullName evidence="1">Uncharacterized protein</fullName>
    </submittedName>
</protein>
<evidence type="ECO:0000313" key="1">
    <source>
        <dbReference type="EMBL" id="CAD7699007.1"/>
    </source>
</evidence>
<name>A0A8S1IV67_9CHLO</name>
<comment type="caution">
    <text evidence="1">The sequence shown here is derived from an EMBL/GenBank/DDBJ whole genome shotgun (WGS) entry which is preliminary data.</text>
</comment>
<sequence>MIVDPGCWLELRKIHRSFHGLSLSGFETMAMVLVHQSTLQDFETSWASAHSALVPGVVWMPGKDSSMLERWVHQYLILKIACKIAMGVSICNGRRRCVP</sequence>
<proteinExistence type="predicted"/>
<gene>
    <name evidence="1" type="ORF">OSTQU699_LOCUS4366</name>
</gene>
<reference evidence="1" key="1">
    <citation type="submission" date="2020-12" db="EMBL/GenBank/DDBJ databases">
        <authorList>
            <person name="Iha C."/>
        </authorList>
    </citation>
    <scope>NUCLEOTIDE SEQUENCE</scope>
</reference>
<evidence type="ECO:0000313" key="2">
    <source>
        <dbReference type="Proteomes" id="UP000708148"/>
    </source>
</evidence>
<keyword evidence="2" id="KW-1185">Reference proteome</keyword>
<dbReference type="AlphaFoldDB" id="A0A8S1IV67"/>